<name>A0A7L8ZDF9_9CAUD</name>
<protein>
    <submittedName>
        <fullName evidence="1">Uncharacterized protein</fullName>
    </submittedName>
</protein>
<sequence>MTATVTRPFSTEPMDLAAWAATADAHPDRGDVVAALMELPDWRAVPGTLWERVAEQRPTLALRRTEGYRRVRAAWKERNFARNYGMGSAKLTALAQKARA</sequence>
<accession>A0A7L8ZDF9</accession>
<dbReference type="Proteomes" id="UP000593999">
    <property type="component" value="Segment"/>
</dbReference>
<keyword evidence="2" id="KW-1185">Reference proteome</keyword>
<evidence type="ECO:0000313" key="2">
    <source>
        <dbReference type="Proteomes" id="UP000593999"/>
    </source>
</evidence>
<reference evidence="1 2" key="1">
    <citation type="submission" date="2020-08" db="EMBL/GenBank/DDBJ databases">
        <authorList>
            <person name="Onisko P.M."/>
            <person name="Abbud L.A."/>
            <person name="Collins-Miller C."/>
            <person name="Crosslin K."/>
            <person name="Dasari S."/>
            <person name="Friend S.M."/>
            <person name="Gaykema M.A."/>
            <person name="Lambert A.M."/>
            <person name="Moran E.R."/>
            <person name="Watts A.R."/>
            <person name="Zirkle L.M."/>
            <person name="Bauer P.J."/>
            <person name="Temple L."/>
            <person name="Washington J.M."/>
            <person name="Garlena R.A."/>
            <person name="Russell D.A."/>
            <person name="Pope W.H."/>
            <person name="Jacobs-Sera D."/>
            <person name="Hatfull G.F."/>
        </authorList>
    </citation>
    <scope>NUCLEOTIDE SEQUENCE [LARGE SCALE GENOMIC DNA]</scope>
</reference>
<gene>
    <name evidence="1" type="primary">55</name>
    <name evidence="1" type="ORF">SEA_GARDENSTATE_55</name>
</gene>
<dbReference type="EMBL" id="MT952845">
    <property type="protein sequence ID" value="QOI66967.1"/>
    <property type="molecule type" value="Genomic_DNA"/>
</dbReference>
<evidence type="ECO:0000313" key="1">
    <source>
        <dbReference type="EMBL" id="QOI66967.1"/>
    </source>
</evidence>
<organism evidence="1 2">
    <name type="scientific">Microbacterium phage GardenState</name>
    <dbReference type="NCBI Taxonomy" id="2776841"/>
    <lineage>
        <taxon>Viruses</taxon>
        <taxon>Duplodnaviria</taxon>
        <taxon>Heunggongvirae</taxon>
        <taxon>Uroviricota</taxon>
        <taxon>Caudoviricetes</taxon>
        <taxon>Casidaviridae</taxon>
        <taxon>Gardenstatevirus</taxon>
        <taxon>Gardenstatevirus gardenstate</taxon>
    </lineage>
</organism>
<proteinExistence type="predicted"/>